<keyword evidence="3" id="KW-0238">DNA-binding</keyword>
<dbReference type="SMART" id="SM00448">
    <property type="entry name" value="REC"/>
    <property type="match status" value="1"/>
</dbReference>
<proteinExistence type="predicted"/>
<evidence type="ECO:0000256" key="2">
    <source>
        <dbReference type="ARBA" id="ARBA00023015"/>
    </source>
</evidence>
<dbReference type="GO" id="GO:0000160">
    <property type="term" value="P:phosphorelay signal transduction system"/>
    <property type="evidence" value="ECO:0007669"/>
    <property type="project" value="InterPro"/>
</dbReference>
<comment type="caution">
    <text evidence="7">The sequence shown here is derived from an EMBL/GenBank/DDBJ whole genome shotgun (WGS) entry which is preliminary data.</text>
</comment>
<dbReference type="GO" id="GO:0010468">
    <property type="term" value="P:regulation of gene expression"/>
    <property type="evidence" value="ECO:0007669"/>
    <property type="project" value="UniProtKB-ARBA"/>
</dbReference>
<dbReference type="InterPro" id="IPR001789">
    <property type="entry name" value="Sig_transdc_resp-reg_receiver"/>
</dbReference>
<feature type="domain" description="Response regulatory" evidence="6">
    <location>
        <begin position="3"/>
        <end position="115"/>
    </location>
</feature>
<dbReference type="OrthoDB" id="9780153at2"/>
<protein>
    <submittedName>
        <fullName evidence="7">Response regulator receiver domain-containing protein</fullName>
    </submittedName>
</protein>
<accession>A0A366EHI4</accession>
<dbReference type="InterPro" id="IPR011006">
    <property type="entry name" value="CheY-like_superfamily"/>
</dbReference>
<keyword evidence="2" id="KW-0805">Transcription regulation</keyword>
<keyword evidence="4" id="KW-0804">Transcription</keyword>
<evidence type="ECO:0000256" key="4">
    <source>
        <dbReference type="ARBA" id="ARBA00023163"/>
    </source>
</evidence>
<evidence type="ECO:0000256" key="5">
    <source>
        <dbReference type="PROSITE-ProRule" id="PRU00169"/>
    </source>
</evidence>
<gene>
    <name evidence="7" type="ORF">DET59_12339</name>
</gene>
<dbReference type="PANTHER" id="PTHR43214:SF42">
    <property type="entry name" value="TRANSCRIPTIONAL REGULATORY PROTEIN DESR"/>
    <property type="match status" value="1"/>
</dbReference>
<reference evidence="7 8" key="1">
    <citation type="submission" date="2018-06" db="EMBL/GenBank/DDBJ databases">
        <title>Freshwater and sediment microbial communities from various areas in North America, analyzing microbe dynamics in response to fracking.</title>
        <authorList>
            <person name="Lamendella R."/>
        </authorList>
    </citation>
    <scope>NUCLEOTIDE SEQUENCE [LARGE SCALE GENOMIC DNA]</scope>
    <source>
        <strain evidence="7 8">97B</strain>
    </source>
</reference>
<dbReference type="GO" id="GO:0003677">
    <property type="term" value="F:DNA binding"/>
    <property type="evidence" value="ECO:0007669"/>
    <property type="project" value="UniProtKB-KW"/>
</dbReference>
<sequence>MIRIVIAEDQELLRGTITSILNLEDDMEVVGQVKDGQEALALVHQLKPDLFIMDIEMLERDGPLEAVKTVGCHLLVLTTFPKKGYLERAQQFDAGGYLLKDSPSEELTSSIRSIVEGKRVYSPKLIEEDKESQESGSFHISHPPGPVKNYFTMIMNKMKSPAG</sequence>
<name>A0A366EHI4_9BACI</name>
<keyword evidence="1 5" id="KW-0597">Phosphoprotein</keyword>
<dbReference type="RefSeq" id="WP_113971101.1">
    <property type="nucleotide sequence ID" value="NZ_QNRJ01000023.1"/>
</dbReference>
<evidence type="ECO:0000259" key="6">
    <source>
        <dbReference type="PROSITE" id="PS50110"/>
    </source>
</evidence>
<evidence type="ECO:0000313" key="7">
    <source>
        <dbReference type="EMBL" id="RBP00909.1"/>
    </source>
</evidence>
<evidence type="ECO:0000313" key="8">
    <source>
        <dbReference type="Proteomes" id="UP000252118"/>
    </source>
</evidence>
<dbReference type="PANTHER" id="PTHR43214">
    <property type="entry name" value="TWO-COMPONENT RESPONSE REGULATOR"/>
    <property type="match status" value="1"/>
</dbReference>
<dbReference type="Gene3D" id="3.40.50.2300">
    <property type="match status" value="1"/>
</dbReference>
<dbReference type="SUPFAM" id="SSF52172">
    <property type="entry name" value="CheY-like"/>
    <property type="match status" value="1"/>
</dbReference>
<dbReference type="EMBL" id="QNRJ01000023">
    <property type="protein sequence ID" value="RBP00909.1"/>
    <property type="molecule type" value="Genomic_DNA"/>
</dbReference>
<feature type="modified residue" description="4-aspartylphosphate" evidence="5">
    <location>
        <position position="54"/>
    </location>
</feature>
<evidence type="ECO:0000256" key="1">
    <source>
        <dbReference type="ARBA" id="ARBA00022553"/>
    </source>
</evidence>
<dbReference type="InterPro" id="IPR039420">
    <property type="entry name" value="WalR-like"/>
</dbReference>
<evidence type="ECO:0000256" key="3">
    <source>
        <dbReference type="ARBA" id="ARBA00023125"/>
    </source>
</evidence>
<dbReference type="Proteomes" id="UP000252118">
    <property type="component" value="Unassembled WGS sequence"/>
</dbReference>
<dbReference type="Pfam" id="PF00072">
    <property type="entry name" value="Response_reg"/>
    <property type="match status" value="1"/>
</dbReference>
<organism evidence="7 8">
    <name type="scientific">Rossellomorea aquimaris</name>
    <dbReference type="NCBI Taxonomy" id="189382"/>
    <lineage>
        <taxon>Bacteria</taxon>
        <taxon>Bacillati</taxon>
        <taxon>Bacillota</taxon>
        <taxon>Bacilli</taxon>
        <taxon>Bacillales</taxon>
        <taxon>Bacillaceae</taxon>
        <taxon>Rossellomorea</taxon>
    </lineage>
</organism>
<dbReference type="AlphaFoldDB" id="A0A366EHI4"/>
<dbReference type="PROSITE" id="PS50110">
    <property type="entry name" value="RESPONSE_REGULATORY"/>
    <property type="match status" value="1"/>
</dbReference>